<reference evidence="1 2" key="1">
    <citation type="submission" date="2015-01" db="EMBL/GenBank/DDBJ databases">
        <title>Evolution of Trichinella species and genotypes.</title>
        <authorList>
            <person name="Korhonen P.K."/>
            <person name="Edoardo P."/>
            <person name="Giuseppe L.R."/>
            <person name="Gasser R.B."/>
        </authorList>
    </citation>
    <scope>NUCLEOTIDE SEQUENCE [LARGE SCALE GENOMIC DNA]</scope>
    <source>
        <strain evidence="1">ISS1980</strain>
    </source>
</reference>
<name>A0A0V1N4Y3_9BILA</name>
<dbReference type="AlphaFoldDB" id="A0A0V1N4Y3"/>
<keyword evidence="2" id="KW-1185">Reference proteome</keyword>
<gene>
    <name evidence="1" type="ORF">T10_12232</name>
</gene>
<dbReference type="EMBL" id="JYDO01000010">
    <property type="protein sequence ID" value="KRZ78837.1"/>
    <property type="molecule type" value="Genomic_DNA"/>
</dbReference>
<sequence length="114" mass="13306">MRNHSKTEYTNFAYTFYHNVKISKNTMAMINGNENSKLFIKCKRHIKHKDACSQSEKSSILMNMRMQISMPNANYIVCLRKIRINLSYNIFKAIKNYYIAALAAAMQARNNQSN</sequence>
<accession>A0A0V1N4Y3</accession>
<protein>
    <submittedName>
        <fullName evidence="1">Uncharacterized protein</fullName>
    </submittedName>
</protein>
<organism evidence="1 2">
    <name type="scientific">Trichinella papuae</name>
    <dbReference type="NCBI Taxonomy" id="268474"/>
    <lineage>
        <taxon>Eukaryota</taxon>
        <taxon>Metazoa</taxon>
        <taxon>Ecdysozoa</taxon>
        <taxon>Nematoda</taxon>
        <taxon>Enoplea</taxon>
        <taxon>Dorylaimia</taxon>
        <taxon>Trichinellida</taxon>
        <taxon>Trichinellidae</taxon>
        <taxon>Trichinella</taxon>
    </lineage>
</organism>
<proteinExistence type="predicted"/>
<dbReference type="OrthoDB" id="10603352at2759"/>
<evidence type="ECO:0000313" key="2">
    <source>
        <dbReference type="Proteomes" id="UP000054843"/>
    </source>
</evidence>
<dbReference type="Proteomes" id="UP000054843">
    <property type="component" value="Unassembled WGS sequence"/>
</dbReference>
<comment type="caution">
    <text evidence="1">The sequence shown here is derived from an EMBL/GenBank/DDBJ whole genome shotgun (WGS) entry which is preliminary data.</text>
</comment>
<evidence type="ECO:0000313" key="1">
    <source>
        <dbReference type="EMBL" id="KRZ78837.1"/>
    </source>
</evidence>